<accession>A0A0C2MCC2</accession>
<dbReference type="Gene3D" id="3.10.20.90">
    <property type="entry name" value="Phosphatidylinositol 3-kinase Catalytic Subunit, Chain A, domain 1"/>
    <property type="match status" value="1"/>
</dbReference>
<gene>
    <name evidence="2" type="ORF">RF11_05486</name>
</gene>
<dbReference type="Pfam" id="PF00788">
    <property type="entry name" value="RA"/>
    <property type="match status" value="1"/>
</dbReference>
<organism evidence="2 3">
    <name type="scientific">Thelohanellus kitauei</name>
    <name type="common">Myxosporean</name>
    <dbReference type="NCBI Taxonomy" id="669202"/>
    <lineage>
        <taxon>Eukaryota</taxon>
        <taxon>Metazoa</taxon>
        <taxon>Cnidaria</taxon>
        <taxon>Myxozoa</taxon>
        <taxon>Myxosporea</taxon>
        <taxon>Bivalvulida</taxon>
        <taxon>Platysporina</taxon>
        <taxon>Myxobolidae</taxon>
        <taxon>Thelohanellus</taxon>
    </lineage>
</organism>
<name>A0A0C2MCC2_THEKT</name>
<sequence>MKSKGDLQLLRRQIQTWNDEHNDLFKIEEIENDQFRGVIRFFSFDDNNKIQTKCIIATSLESTYEILQAYIRKTDPTMFASDFTVYTVFSNGGKNMLHLEYQLLDYTDCPLIKQISWVETAHDARFLIKRNRSLSRLRGKENISTDEIESDMALNKTNFILHPDGMISYKQ</sequence>
<evidence type="ECO:0000313" key="2">
    <source>
        <dbReference type="EMBL" id="KII64696.1"/>
    </source>
</evidence>
<comment type="caution">
    <text evidence="2">The sequence shown here is derived from an EMBL/GenBank/DDBJ whole genome shotgun (WGS) entry which is preliminary data.</text>
</comment>
<dbReference type="SUPFAM" id="SSF54236">
    <property type="entry name" value="Ubiquitin-like"/>
    <property type="match status" value="1"/>
</dbReference>
<dbReference type="OrthoDB" id="6260541at2759"/>
<dbReference type="GO" id="GO:0007165">
    <property type="term" value="P:signal transduction"/>
    <property type="evidence" value="ECO:0007669"/>
    <property type="project" value="InterPro"/>
</dbReference>
<dbReference type="GO" id="GO:0005911">
    <property type="term" value="C:cell-cell junction"/>
    <property type="evidence" value="ECO:0007669"/>
    <property type="project" value="InterPro"/>
</dbReference>
<keyword evidence="3" id="KW-1185">Reference proteome</keyword>
<evidence type="ECO:0000313" key="3">
    <source>
        <dbReference type="Proteomes" id="UP000031668"/>
    </source>
</evidence>
<dbReference type="PROSITE" id="PS50200">
    <property type="entry name" value="RA"/>
    <property type="match status" value="1"/>
</dbReference>
<dbReference type="AlphaFoldDB" id="A0A0C2MCC2"/>
<protein>
    <submittedName>
        <fullName evidence="2">Afadin</fullName>
    </submittedName>
</protein>
<dbReference type="InterPro" id="IPR028842">
    <property type="entry name" value="Afadin"/>
</dbReference>
<feature type="domain" description="Ras-associating" evidence="1">
    <location>
        <begin position="35"/>
        <end position="133"/>
    </location>
</feature>
<dbReference type="Proteomes" id="UP000031668">
    <property type="component" value="Unassembled WGS sequence"/>
</dbReference>
<dbReference type="PANTHER" id="PTHR10398:SF2">
    <property type="entry name" value="AFADIN"/>
    <property type="match status" value="1"/>
</dbReference>
<evidence type="ECO:0000259" key="1">
    <source>
        <dbReference type="PROSITE" id="PS50200"/>
    </source>
</evidence>
<dbReference type="InterPro" id="IPR000159">
    <property type="entry name" value="RA_dom"/>
</dbReference>
<dbReference type="EMBL" id="JWZT01004123">
    <property type="protein sequence ID" value="KII64696.1"/>
    <property type="molecule type" value="Genomic_DNA"/>
</dbReference>
<dbReference type="OMA" id="WNDEHND"/>
<proteinExistence type="predicted"/>
<reference evidence="2 3" key="1">
    <citation type="journal article" date="2014" name="Genome Biol. Evol.">
        <title>The genome of the myxosporean Thelohanellus kitauei shows adaptations to nutrient acquisition within its fish host.</title>
        <authorList>
            <person name="Yang Y."/>
            <person name="Xiong J."/>
            <person name="Zhou Z."/>
            <person name="Huo F."/>
            <person name="Miao W."/>
            <person name="Ran C."/>
            <person name="Liu Y."/>
            <person name="Zhang J."/>
            <person name="Feng J."/>
            <person name="Wang M."/>
            <person name="Wang M."/>
            <person name="Wang L."/>
            <person name="Yao B."/>
        </authorList>
    </citation>
    <scope>NUCLEOTIDE SEQUENCE [LARGE SCALE GENOMIC DNA]</scope>
    <source>
        <strain evidence="2">Wuqing</strain>
    </source>
</reference>
<dbReference type="InterPro" id="IPR029071">
    <property type="entry name" value="Ubiquitin-like_domsf"/>
</dbReference>
<dbReference type="PANTHER" id="PTHR10398">
    <property type="entry name" value="AFADIN"/>
    <property type="match status" value="1"/>
</dbReference>